<gene>
    <name evidence="1" type="ORF">SteCoe_37278</name>
</gene>
<dbReference type="PANTHER" id="PTHR33459">
    <property type="entry name" value="DD-GDCA PROTEIN"/>
    <property type="match status" value="1"/>
</dbReference>
<dbReference type="PANTHER" id="PTHR33459:SF7">
    <property type="entry name" value="DD-GDCA PROTEIN"/>
    <property type="match status" value="1"/>
</dbReference>
<accession>A0A1R2ANK8</accession>
<name>A0A1R2ANK8_9CILI</name>
<comment type="caution">
    <text evidence="1">The sequence shown here is derived from an EMBL/GenBank/DDBJ whole genome shotgun (WGS) entry which is preliminary data.</text>
</comment>
<sequence length="705" mass="79002">MLLLVPFISTVWATKNSCPNYLCSLAPNTESTCIKSITQNNTLSITPCISGLECIYSSPQFYTCNHPQKSLPGDQCNLNNQCLSNLCFSNKCQGRPLGSSCTTSADCNIFLYCNEYTFTCVNQIAFDHQCNNTYECSSNLACDGKKCVYYFSIPIGSSVYNVPNYGLSYACTSGFAYNNTCSQAPISNSTNPISCNNGDFCISNDGKYSKPCICGYDGNSYCPLFEGDFALQNSIRNFSAISQQMRSCHTMLRFSYSCYYAYSALKAFLPWKATADLYFNDDWVKKINNSACVNETLTANYWNTASPRPYYPMLCSSHVCVNNTQDWANNQCINFESLIVYSSIENTNFISQCSSGFICNSYVNSDVNATCIPNITLSNPGEFCINNSQCTTLNCNDNICIGLSVNEFCSSYFSCNPGLYCDRGRSNKCLKSKEIGESCSYNGPKCALGLQCSKYNICILSFSQSSGQAGTGRDINGIDYSCISGFSNFDNPSKISFCADAPVTGFNTYCTAIYVCYDSTGNYNRPCECPFNGYAECPQFQGDYSLTTAIKAFNNTYYDWEQCNTGGLTYRCFLGNLTQLYNYAIYLTNITVYLNSPKLNNCTKDCVSETYFPEFWFLMDIINSYNPNPNPLILPAPGYNCPGYAEYSRYPEYPQYPWNKNEYPEYPQYLEYPKYPLYGQDCNNTVMPAYPMYPAYPAYPEYPND</sequence>
<reference evidence="1 2" key="1">
    <citation type="submission" date="2016-11" db="EMBL/GenBank/DDBJ databases">
        <title>The macronuclear genome of Stentor coeruleus: a giant cell with tiny introns.</title>
        <authorList>
            <person name="Slabodnick M."/>
            <person name="Ruby J.G."/>
            <person name="Reiff S.B."/>
            <person name="Swart E.C."/>
            <person name="Gosai S."/>
            <person name="Prabakaran S."/>
            <person name="Witkowska E."/>
            <person name="Larue G.E."/>
            <person name="Fisher S."/>
            <person name="Freeman R.M."/>
            <person name="Gunawardena J."/>
            <person name="Chu W."/>
            <person name="Stover N.A."/>
            <person name="Gregory B.D."/>
            <person name="Nowacki M."/>
            <person name="Derisi J."/>
            <person name="Roy S.W."/>
            <person name="Marshall W.F."/>
            <person name="Sood P."/>
        </authorList>
    </citation>
    <scope>NUCLEOTIDE SEQUENCE [LARGE SCALE GENOMIC DNA]</scope>
    <source>
        <strain evidence="1">WM001</strain>
    </source>
</reference>
<dbReference type="InterPro" id="IPR052326">
    <property type="entry name" value="Diff-Dev_Assoc_Protein"/>
</dbReference>
<evidence type="ECO:0000313" key="1">
    <source>
        <dbReference type="EMBL" id="OMJ66025.1"/>
    </source>
</evidence>
<dbReference type="OrthoDB" id="282594at2759"/>
<dbReference type="AlphaFoldDB" id="A0A1R2ANK8"/>
<proteinExistence type="predicted"/>
<dbReference type="EMBL" id="MPUH01001847">
    <property type="protein sequence ID" value="OMJ66025.1"/>
    <property type="molecule type" value="Genomic_DNA"/>
</dbReference>
<dbReference type="Proteomes" id="UP000187209">
    <property type="component" value="Unassembled WGS sequence"/>
</dbReference>
<organism evidence="1 2">
    <name type="scientific">Stentor coeruleus</name>
    <dbReference type="NCBI Taxonomy" id="5963"/>
    <lineage>
        <taxon>Eukaryota</taxon>
        <taxon>Sar</taxon>
        <taxon>Alveolata</taxon>
        <taxon>Ciliophora</taxon>
        <taxon>Postciliodesmatophora</taxon>
        <taxon>Heterotrichea</taxon>
        <taxon>Heterotrichida</taxon>
        <taxon>Stentoridae</taxon>
        <taxon>Stentor</taxon>
    </lineage>
</organism>
<keyword evidence="2" id="KW-1185">Reference proteome</keyword>
<evidence type="ECO:0000313" key="2">
    <source>
        <dbReference type="Proteomes" id="UP000187209"/>
    </source>
</evidence>
<protein>
    <submittedName>
        <fullName evidence="1">Uncharacterized protein</fullName>
    </submittedName>
</protein>